<proteinExistence type="predicted"/>
<reference evidence="1" key="1">
    <citation type="journal article" date="2017" name="Nature">
        <title>The genome of Chenopodium quinoa.</title>
        <authorList>
            <person name="Jarvis D.E."/>
            <person name="Ho Y.S."/>
            <person name="Lightfoot D.J."/>
            <person name="Schmoeckel S.M."/>
            <person name="Li B."/>
            <person name="Borm T.J.A."/>
            <person name="Ohyanagi H."/>
            <person name="Mineta K."/>
            <person name="Michell C.T."/>
            <person name="Saber N."/>
            <person name="Kharbatia N.M."/>
            <person name="Rupper R.R."/>
            <person name="Sharp A.R."/>
            <person name="Dally N."/>
            <person name="Boughton B.A."/>
            <person name="Woo Y.H."/>
            <person name="Gao G."/>
            <person name="Schijlen E.G.W.M."/>
            <person name="Guo X."/>
            <person name="Momin A.A."/>
            <person name="Negrao S."/>
            <person name="Al-Babili S."/>
            <person name="Gehring C."/>
            <person name="Roessner U."/>
            <person name="Jung C."/>
            <person name="Murphy K."/>
            <person name="Arold S.T."/>
            <person name="Gojobori T."/>
            <person name="van der Linden C.G."/>
            <person name="van Loo E.N."/>
            <person name="Jellen E.N."/>
            <person name="Maughan P.J."/>
            <person name="Tester M."/>
        </authorList>
    </citation>
    <scope>NUCLEOTIDE SEQUENCE [LARGE SCALE GENOMIC DNA]</scope>
    <source>
        <strain evidence="1">cv. PI 614886</strain>
    </source>
</reference>
<evidence type="ECO:0000313" key="2">
    <source>
        <dbReference type="Proteomes" id="UP000596660"/>
    </source>
</evidence>
<name>A0A803MYS7_CHEQI</name>
<evidence type="ECO:0000313" key="1">
    <source>
        <dbReference type="EnsemblPlants" id="AUR62037430-RA:cds"/>
    </source>
</evidence>
<reference evidence="1" key="2">
    <citation type="submission" date="2021-03" db="UniProtKB">
        <authorList>
            <consortium name="EnsemblPlants"/>
        </authorList>
    </citation>
    <scope>IDENTIFICATION</scope>
</reference>
<dbReference type="AlphaFoldDB" id="A0A803MYS7"/>
<organism evidence="1 2">
    <name type="scientific">Chenopodium quinoa</name>
    <name type="common">Quinoa</name>
    <dbReference type="NCBI Taxonomy" id="63459"/>
    <lineage>
        <taxon>Eukaryota</taxon>
        <taxon>Viridiplantae</taxon>
        <taxon>Streptophyta</taxon>
        <taxon>Embryophyta</taxon>
        <taxon>Tracheophyta</taxon>
        <taxon>Spermatophyta</taxon>
        <taxon>Magnoliopsida</taxon>
        <taxon>eudicotyledons</taxon>
        <taxon>Gunneridae</taxon>
        <taxon>Pentapetalae</taxon>
        <taxon>Caryophyllales</taxon>
        <taxon>Chenopodiaceae</taxon>
        <taxon>Chenopodioideae</taxon>
        <taxon>Atripliceae</taxon>
        <taxon>Chenopodium</taxon>
    </lineage>
</organism>
<dbReference type="Gramene" id="AUR62037430-RA">
    <property type="protein sequence ID" value="AUR62037430-RA:cds"/>
    <property type="gene ID" value="AUR62037430"/>
</dbReference>
<keyword evidence="2" id="KW-1185">Reference proteome</keyword>
<dbReference type="EnsemblPlants" id="AUR62037430-RA">
    <property type="protein sequence ID" value="AUR62037430-RA:cds"/>
    <property type="gene ID" value="AUR62037430"/>
</dbReference>
<dbReference type="Proteomes" id="UP000596660">
    <property type="component" value="Unplaced"/>
</dbReference>
<accession>A0A803MYS7</accession>
<protein>
    <submittedName>
        <fullName evidence="1">Uncharacterized protein</fullName>
    </submittedName>
</protein>
<sequence length="328" mass="36216">MCRVICGELLWNLSGKAGTITLEAGEELAMQVNEGNGGSCEEVADHEIEVVVKDTPLNDVLGCDVFKDGLNAATPVWCVVESDEGVYEELLEHPQVGMVFSTREDDDKFYRKYGKQRGFGVYRDTGNFTTENGKTNKSKRRSYIWRVNMPVSQTCVEDLMGKGLSEDELGLNWTLDLEAYGLGLDEWLSERYYDAMENRANAEKEADANSAMRLRHAVTGFPYKKTFQKEIANTDAVQKGNPNTQCENTAMESCPLVNMTSVAEEPSLILNSDFGDSCVNESSALGLEDISIDLVISSCPEWFAQDVFPFTSGGATMSISGASYVQQQ</sequence>